<protein>
    <recommendedName>
        <fullName evidence="8">Pre-mRNA-processing factor 17</fullName>
    </recommendedName>
    <alternativeName>
        <fullName evidence="10">Cell division cycle 40 homolog</fullName>
    </alternativeName>
    <alternativeName>
        <fullName evidence="9">PRP17 homolog</fullName>
    </alternativeName>
</protein>
<dbReference type="InterPro" id="IPR015943">
    <property type="entry name" value="WD40/YVTN_repeat-like_dom_sf"/>
</dbReference>
<evidence type="ECO:0000256" key="11">
    <source>
        <dbReference type="PROSITE-ProRule" id="PRU00221"/>
    </source>
</evidence>
<feature type="repeat" description="WD" evidence="11">
    <location>
        <begin position="368"/>
        <end position="409"/>
    </location>
</feature>
<feature type="repeat" description="WD" evidence="11">
    <location>
        <begin position="586"/>
        <end position="619"/>
    </location>
</feature>
<dbReference type="SMART" id="SM00320">
    <property type="entry name" value="WD40"/>
    <property type="match status" value="6"/>
</dbReference>
<keyword evidence="4" id="KW-0747">Spliceosome</keyword>
<dbReference type="PROSITE" id="PS50294">
    <property type="entry name" value="WD_REPEATS_REGION"/>
    <property type="match status" value="4"/>
</dbReference>
<keyword evidence="2 11" id="KW-0853">WD repeat</keyword>
<evidence type="ECO:0000256" key="6">
    <source>
        <dbReference type="ARBA" id="ARBA00023187"/>
    </source>
</evidence>
<feature type="region of interest" description="Disordered" evidence="12">
    <location>
        <begin position="156"/>
        <end position="194"/>
    </location>
</feature>
<feature type="compositionally biased region" description="Basic and acidic residues" evidence="12">
    <location>
        <begin position="269"/>
        <end position="278"/>
    </location>
</feature>
<keyword evidence="7" id="KW-0539">Nucleus</keyword>
<dbReference type="GO" id="GO:0071013">
    <property type="term" value="C:catalytic step 2 spliceosome"/>
    <property type="evidence" value="ECO:0007669"/>
    <property type="project" value="InterPro"/>
</dbReference>
<comment type="subcellular location">
    <subcellularLocation>
        <location evidence="1">Nucleus</location>
    </subcellularLocation>
</comment>
<keyword evidence="3" id="KW-0507">mRNA processing</keyword>
<feature type="region of interest" description="Disordered" evidence="12">
    <location>
        <begin position="251"/>
        <end position="278"/>
    </location>
</feature>
<evidence type="ECO:0000256" key="4">
    <source>
        <dbReference type="ARBA" id="ARBA00022728"/>
    </source>
</evidence>
<dbReference type="InterPro" id="IPR036322">
    <property type="entry name" value="WD40_repeat_dom_sf"/>
</dbReference>
<reference evidence="13" key="1">
    <citation type="submission" date="2020-04" db="EMBL/GenBank/DDBJ databases">
        <authorList>
            <person name="Neveu A P."/>
        </authorList>
    </citation>
    <scope>NUCLEOTIDE SEQUENCE</scope>
    <source>
        <tissue evidence="13">Whole embryo</tissue>
    </source>
</reference>
<sequence length="619" mass="70426">MEAIASLKNAYADISDGESPGSSDTDEKTVNEEEMLHLKPLPTSKPISLAVVAAAPEVISTRDTRGPSVVDHINNKVVTYNPTYEEMHAPEQGPANPFKTRQQLAQKNTLAGYVEEAHFSAFNFENQRRTFHSYGFAIDPSVDTADPIEKLVVNMTNFDDSDDEEEKDKKENEDTTEEGEIKEKEEKKGKKKQELEVVMPSDTKTVFEKIKARPQDKRKRVRQNDPEDIEGFCGPWGGYVDEVKIAKPSEEMQKELDELTSKRKKRGKKPEEKPVEEKTTLHVKDPLDYQGRSYLHIPQDVGVNLKSDMPPAKCYLPKKLLHTWTGHTKSVSSIKLFPRSGHLLLSTSMDCKVKLWEVYNKRRLLRTFTGHGKAVREAAFNNDGSRFLTAAYDRFIKLWDTETGKCIKRFSNGKIPYCVKFNPDQNKQHLFVAGLSDKKIVTWDINSGDAVQEYDRHLGAVNTITFVDNNTKFVSTSDDKSLRVWEWDIPVDFKYIADPGMHSMPACTLAPNEKWLGCQSLDNKIVIFDVQGRFRQKRKKVFKGHMVAGYACQLTFSPDMSYVASGDGDGKVCIWDWKTTKMYSKFKAHDSVCIGCTWHPHETSKLITCGWDGQIKLWD</sequence>
<feature type="repeat" description="WD" evidence="11">
    <location>
        <begin position="554"/>
        <end position="585"/>
    </location>
</feature>
<dbReference type="Gene3D" id="2.130.10.10">
    <property type="entry name" value="YVTN repeat-like/Quinoprotein amine dehydrogenase"/>
    <property type="match status" value="1"/>
</dbReference>
<organism evidence="13">
    <name type="scientific">Phallusia mammillata</name>
    <dbReference type="NCBI Taxonomy" id="59560"/>
    <lineage>
        <taxon>Eukaryota</taxon>
        <taxon>Metazoa</taxon>
        <taxon>Chordata</taxon>
        <taxon>Tunicata</taxon>
        <taxon>Ascidiacea</taxon>
        <taxon>Phlebobranchia</taxon>
        <taxon>Ascidiidae</taxon>
        <taxon>Phallusia</taxon>
    </lineage>
</organism>
<dbReference type="CDD" id="cd00200">
    <property type="entry name" value="WD40"/>
    <property type="match status" value="1"/>
</dbReference>
<dbReference type="GO" id="GO:0003729">
    <property type="term" value="F:mRNA binding"/>
    <property type="evidence" value="ECO:0007669"/>
    <property type="project" value="TreeGrafter"/>
</dbReference>
<feature type="region of interest" description="Disordered" evidence="12">
    <location>
        <begin position="1"/>
        <end position="30"/>
    </location>
</feature>
<dbReference type="PRINTS" id="PR00320">
    <property type="entry name" value="GPROTEINBRPT"/>
</dbReference>
<gene>
    <name evidence="13" type="primary">Cdc40</name>
</gene>
<feature type="repeat" description="WD" evidence="11">
    <location>
        <begin position="324"/>
        <end position="366"/>
    </location>
</feature>
<keyword evidence="6" id="KW-0508">mRNA splicing</keyword>
<dbReference type="PROSITE" id="PS00678">
    <property type="entry name" value="WD_REPEATS_1"/>
    <property type="match status" value="1"/>
</dbReference>
<dbReference type="PROSITE" id="PS50082">
    <property type="entry name" value="WD_REPEATS_2"/>
    <property type="match status" value="5"/>
</dbReference>
<evidence type="ECO:0000256" key="7">
    <source>
        <dbReference type="ARBA" id="ARBA00023242"/>
    </source>
</evidence>
<evidence type="ECO:0000256" key="9">
    <source>
        <dbReference type="ARBA" id="ARBA00075265"/>
    </source>
</evidence>
<evidence type="ECO:0000256" key="1">
    <source>
        <dbReference type="ARBA" id="ARBA00004123"/>
    </source>
</evidence>
<evidence type="ECO:0000256" key="12">
    <source>
        <dbReference type="SAM" id="MobiDB-lite"/>
    </source>
</evidence>
<proteinExistence type="evidence at transcript level"/>
<keyword evidence="5" id="KW-0677">Repeat</keyword>
<evidence type="ECO:0000256" key="5">
    <source>
        <dbReference type="ARBA" id="ARBA00022737"/>
    </source>
</evidence>
<evidence type="ECO:0000313" key="13">
    <source>
        <dbReference type="EMBL" id="CAB3229206.1"/>
    </source>
</evidence>
<evidence type="ECO:0000256" key="10">
    <source>
        <dbReference type="ARBA" id="ARBA00076678"/>
    </source>
</evidence>
<dbReference type="InterPro" id="IPR019775">
    <property type="entry name" value="WD40_repeat_CS"/>
</dbReference>
<dbReference type="PANTHER" id="PTHR43979">
    <property type="entry name" value="PRE-MRNA-PROCESSING FACTOR 17"/>
    <property type="match status" value="1"/>
</dbReference>
<dbReference type="InterPro" id="IPR032847">
    <property type="entry name" value="PRPF17"/>
</dbReference>
<dbReference type="Pfam" id="PF00400">
    <property type="entry name" value="WD40"/>
    <property type="match status" value="5"/>
</dbReference>
<accession>A0A6F9D8M8</accession>
<feature type="compositionally biased region" description="Basic and acidic residues" evidence="12">
    <location>
        <begin position="167"/>
        <end position="194"/>
    </location>
</feature>
<dbReference type="AlphaFoldDB" id="A0A6F9D8M8"/>
<name>A0A6F9D8M8_9ASCI</name>
<dbReference type="SUPFAM" id="SSF50978">
    <property type="entry name" value="WD40 repeat-like"/>
    <property type="match status" value="1"/>
</dbReference>
<dbReference type="InterPro" id="IPR020472">
    <property type="entry name" value="WD40_PAC1"/>
</dbReference>
<dbReference type="PANTHER" id="PTHR43979:SF1">
    <property type="entry name" value="PRE-MRNA-PROCESSING FACTOR 17"/>
    <property type="match status" value="1"/>
</dbReference>
<dbReference type="GO" id="GO:0000398">
    <property type="term" value="P:mRNA splicing, via spliceosome"/>
    <property type="evidence" value="ECO:0007669"/>
    <property type="project" value="InterPro"/>
</dbReference>
<dbReference type="FunFam" id="2.130.10.10:FF:000034">
    <property type="entry name" value="Pre-mRNA-processing factor 17, putative"/>
    <property type="match status" value="1"/>
</dbReference>
<dbReference type="InterPro" id="IPR001680">
    <property type="entry name" value="WD40_rpt"/>
</dbReference>
<evidence type="ECO:0000256" key="8">
    <source>
        <dbReference type="ARBA" id="ARBA00068146"/>
    </source>
</evidence>
<dbReference type="EMBL" id="LR783759">
    <property type="protein sequence ID" value="CAB3229206.1"/>
    <property type="molecule type" value="mRNA"/>
</dbReference>
<feature type="repeat" description="WD" evidence="11">
    <location>
        <begin position="454"/>
        <end position="486"/>
    </location>
</feature>
<evidence type="ECO:0000256" key="3">
    <source>
        <dbReference type="ARBA" id="ARBA00022664"/>
    </source>
</evidence>
<feature type="compositionally biased region" description="Basic and acidic residues" evidence="12">
    <location>
        <begin position="251"/>
        <end position="261"/>
    </location>
</feature>
<feature type="region of interest" description="Disordered" evidence="12">
    <location>
        <begin position="211"/>
        <end position="233"/>
    </location>
</feature>
<evidence type="ECO:0000256" key="2">
    <source>
        <dbReference type="ARBA" id="ARBA00022574"/>
    </source>
</evidence>